<evidence type="ECO:0000259" key="2">
    <source>
        <dbReference type="Pfam" id="PF15978"/>
    </source>
</evidence>
<dbReference type="Pfam" id="PF15978">
    <property type="entry name" value="TnsD"/>
    <property type="match status" value="1"/>
</dbReference>
<dbReference type="AlphaFoldDB" id="A0A2T0AML5"/>
<feature type="domain" description="Transposon Tn7 transposition protein TnsD C-terminal" evidence="2">
    <location>
        <begin position="205"/>
        <end position="566"/>
    </location>
</feature>
<organism evidence="3 4">
    <name type="scientific">Clostridium thermopalmarium DSM 5974</name>
    <dbReference type="NCBI Taxonomy" id="1121340"/>
    <lineage>
        <taxon>Bacteria</taxon>
        <taxon>Bacillati</taxon>
        <taxon>Bacillota</taxon>
        <taxon>Clostridia</taxon>
        <taxon>Eubacteriales</taxon>
        <taxon>Clostridiaceae</taxon>
        <taxon>Clostridium</taxon>
    </lineage>
</organism>
<reference evidence="3 4" key="1">
    <citation type="submission" date="2018-03" db="EMBL/GenBank/DDBJ databases">
        <title>Genome sequence of Clostridium thermopalmarium DSM 5974.</title>
        <authorList>
            <person name="Poehlein A."/>
            <person name="Daniel R."/>
        </authorList>
    </citation>
    <scope>NUCLEOTIDE SEQUENCE [LARGE SCALE GENOMIC DNA]</scope>
    <source>
        <strain evidence="3 4">DSM 5974</strain>
    </source>
</reference>
<gene>
    <name evidence="3" type="ORF">CPAL_23420</name>
</gene>
<dbReference type="OrthoDB" id="470139at2"/>
<feature type="domain" description="TniQ" evidence="1">
    <location>
        <begin position="3"/>
        <end position="160"/>
    </location>
</feature>
<dbReference type="InterPro" id="IPR009492">
    <property type="entry name" value="TniQ"/>
</dbReference>
<dbReference type="InterPro" id="IPR032750">
    <property type="entry name" value="TnsD_C"/>
</dbReference>
<evidence type="ECO:0000313" key="3">
    <source>
        <dbReference type="EMBL" id="PRR70121.1"/>
    </source>
</evidence>
<dbReference type="Pfam" id="PF06527">
    <property type="entry name" value="TniQ"/>
    <property type="match status" value="1"/>
</dbReference>
<protein>
    <submittedName>
        <fullName evidence="3">Uncharacterized protein</fullName>
    </submittedName>
</protein>
<dbReference type="RefSeq" id="WP_106024676.1">
    <property type="nucleotide sequence ID" value="NZ_PVXN01000058.1"/>
</dbReference>
<dbReference type="EMBL" id="PVXN01000058">
    <property type="protein sequence ID" value="PRR70121.1"/>
    <property type="molecule type" value="Genomic_DNA"/>
</dbReference>
<comment type="caution">
    <text evidence="3">The sequence shown here is derived from an EMBL/GenBank/DDBJ whole genome shotgun (WGS) entry which is preliminary data.</text>
</comment>
<keyword evidence="4" id="KW-1185">Reference proteome</keyword>
<accession>A0A2T0AML5</accession>
<name>A0A2T0AML5_9CLOT</name>
<proteinExistence type="predicted"/>
<sequence>MIPFFFDPYPDEAIYNIFLRYFKRNLNLDIESALRDLFGKKSINLGLFLPSNLDYFCNEVRKVSSYTFEYFLDKHTVYPLFHPFLTDKIKKEVINFIKYGGISNINYKLGINNQTEFQIKSIKYCQKCITEDESKYGEPYLHRVHQIPFNNICLLHNQVLSELDLPKGIKNRKFIGIEDILKNDNLQKVKIPVDANLFEKYKTLSQDIMEIIDGRLNGYNLDLIYRKYEHRLYKRNYISVMNKIRLNALIKDFEDFHTKEFLHSVNADVDVDSSVNWLATVSRRKSKIIHPLKHLLFIRFLFGSIDGFISAEENEYKFFGEGPWPCLNPVADHYMKDVVDDCKITKNDQTGNPQGTFTCSCGYIYSRSGPDESEDSRYIKNVVKAFGKVWEDKLKYYIENTDYGVYKLSKIMGCSTKSIKVYAEKLGIYDKLGLGEKAYRYRMNSQNTNEQDLLHLYKNELLEYINSNPGHSRSEIRLNRRKQWRYVAKNDKEWLEANLPEPIPHKLNFADWSKKDIELAEKVSEAISEIKKSDKNKRVTINLIQNRINYYSLGKNLNRLPITKQIVESYLGSIKSCKDNSLK</sequence>
<evidence type="ECO:0000313" key="4">
    <source>
        <dbReference type="Proteomes" id="UP000239614"/>
    </source>
</evidence>
<evidence type="ECO:0000259" key="1">
    <source>
        <dbReference type="Pfam" id="PF06527"/>
    </source>
</evidence>
<dbReference type="Proteomes" id="UP000239614">
    <property type="component" value="Unassembled WGS sequence"/>
</dbReference>